<gene>
    <name evidence="1" type="ORF">M9Y10_012036</name>
</gene>
<evidence type="ECO:0008006" key="3">
    <source>
        <dbReference type="Google" id="ProtNLM"/>
    </source>
</evidence>
<accession>A0ABR2IBH0</accession>
<reference evidence="1 2" key="1">
    <citation type="submission" date="2024-04" db="EMBL/GenBank/DDBJ databases">
        <title>Tritrichomonas musculus Genome.</title>
        <authorList>
            <person name="Alves-Ferreira E."/>
            <person name="Grigg M."/>
            <person name="Lorenzi H."/>
            <person name="Galac M."/>
        </authorList>
    </citation>
    <scope>NUCLEOTIDE SEQUENCE [LARGE SCALE GENOMIC DNA]</scope>
    <source>
        <strain evidence="1 2">EAF2021</strain>
    </source>
</reference>
<name>A0ABR2IBH0_9EUKA</name>
<protein>
    <recommendedName>
        <fullName evidence="3">EF-hand domain-containing protein</fullName>
    </recommendedName>
</protein>
<dbReference type="EMBL" id="JAPFFF010000018">
    <property type="protein sequence ID" value="KAK8860372.1"/>
    <property type="molecule type" value="Genomic_DNA"/>
</dbReference>
<sequence>MFSNKLIEMRNYLRQCIADTLPGVPTDDIYNKIKGLNVNLTQQDLIPFCKAVHIPTDQLPSLLSPYGITENRISRKNWKLFFEDQFCTSFPFLPIPQTLSNNQIEVLTKFTNSIRSRTEESLASQWIFVASHNPTGSNPAKIRLSAFCRIVAELDLVFKQEELIDSIISFYGQKISEIDFVQFAQFMQTFN</sequence>
<evidence type="ECO:0000313" key="1">
    <source>
        <dbReference type="EMBL" id="KAK8860372.1"/>
    </source>
</evidence>
<dbReference type="Proteomes" id="UP001470230">
    <property type="component" value="Unassembled WGS sequence"/>
</dbReference>
<keyword evidence="2" id="KW-1185">Reference proteome</keyword>
<comment type="caution">
    <text evidence="1">The sequence shown here is derived from an EMBL/GenBank/DDBJ whole genome shotgun (WGS) entry which is preliminary data.</text>
</comment>
<organism evidence="1 2">
    <name type="scientific">Tritrichomonas musculus</name>
    <dbReference type="NCBI Taxonomy" id="1915356"/>
    <lineage>
        <taxon>Eukaryota</taxon>
        <taxon>Metamonada</taxon>
        <taxon>Parabasalia</taxon>
        <taxon>Tritrichomonadida</taxon>
        <taxon>Tritrichomonadidae</taxon>
        <taxon>Tritrichomonas</taxon>
    </lineage>
</organism>
<evidence type="ECO:0000313" key="2">
    <source>
        <dbReference type="Proteomes" id="UP001470230"/>
    </source>
</evidence>
<proteinExistence type="predicted"/>